<evidence type="ECO:0000313" key="5">
    <source>
        <dbReference type="EMBL" id="BAN04307.1"/>
    </source>
</evidence>
<dbReference type="PROSITE" id="PS50893">
    <property type="entry name" value="ABC_TRANSPORTER_2"/>
    <property type="match status" value="1"/>
</dbReference>
<organism evidence="5 6">
    <name type="scientific">Ilumatobacter coccineus (strain NBRC 103263 / KCTC 29153 / YM16-304)</name>
    <dbReference type="NCBI Taxonomy" id="1313172"/>
    <lineage>
        <taxon>Bacteria</taxon>
        <taxon>Bacillati</taxon>
        <taxon>Actinomycetota</taxon>
        <taxon>Acidimicrobiia</taxon>
        <taxon>Acidimicrobiales</taxon>
        <taxon>Ilumatobacteraceae</taxon>
        <taxon>Ilumatobacter</taxon>
    </lineage>
</organism>
<reference evidence="5 6" key="1">
    <citation type="journal article" date="2013" name="Int. J. Syst. Evol. Microbiol.">
        <title>Ilumatobacter nonamiense sp. nov. and Ilumatobacter coccineum sp. nov., isolated from seashore sand.</title>
        <authorList>
            <person name="Matsumoto A."/>
            <person name="Kasai H."/>
            <person name="Matsuo Y."/>
            <person name="Shizuri Y."/>
            <person name="Ichikawa N."/>
            <person name="Fujita N."/>
            <person name="Omura S."/>
            <person name="Takahashi Y."/>
        </authorList>
    </citation>
    <scope>NUCLEOTIDE SEQUENCE [LARGE SCALE GENOMIC DNA]</scope>
    <source>
        <strain evidence="6">NBRC 103263 / KCTC 29153 / YM16-304</strain>
    </source>
</reference>
<protein>
    <submittedName>
        <fullName evidence="5">Putative ABC transporter ATP-binding protein</fullName>
    </submittedName>
</protein>
<name>A0A6C7EC25_ILUCY</name>
<gene>
    <name evidence="5" type="ORF">YM304_39930</name>
</gene>
<dbReference type="PANTHER" id="PTHR42788:SF13">
    <property type="entry name" value="ALIPHATIC SULFONATES IMPORT ATP-BINDING PROTEIN SSUB"/>
    <property type="match status" value="1"/>
</dbReference>
<evidence type="ECO:0000256" key="1">
    <source>
        <dbReference type="ARBA" id="ARBA00022448"/>
    </source>
</evidence>
<dbReference type="PROSITE" id="PS00211">
    <property type="entry name" value="ABC_TRANSPORTER_1"/>
    <property type="match status" value="1"/>
</dbReference>
<dbReference type="Pfam" id="PF00005">
    <property type="entry name" value="ABC_tran"/>
    <property type="match status" value="1"/>
</dbReference>
<dbReference type="CDD" id="cd03293">
    <property type="entry name" value="ABC_NrtD_SsuB_transporters"/>
    <property type="match status" value="1"/>
</dbReference>
<dbReference type="AlphaFoldDB" id="A0A6C7EC25"/>
<dbReference type="SMART" id="SM00382">
    <property type="entry name" value="AAA"/>
    <property type="match status" value="1"/>
</dbReference>
<accession>A0A6C7EC25</accession>
<keyword evidence="6" id="KW-1185">Reference proteome</keyword>
<dbReference type="RefSeq" id="WP_015443554.1">
    <property type="nucleotide sequence ID" value="NC_020520.1"/>
</dbReference>
<keyword evidence="1" id="KW-0813">Transport</keyword>
<dbReference type="InterPro" id="IPR003593">
    <property type="entry name" value="AAA+_ATPase"/>
</dbReference>
<evidence type="ECO:0000256" key="2">
    <source>
        <dbReference type="ARBA" id="ARBA00022741"/>
    </source>
</evidence>
<dbReference type="EMBL" id="AP012057">
    <property type="protein sequence ID" value="BAN04307.1"/>
    <property type="molecule type" value="Genomic_DNA"/>
</dbReference>
<sequence>MPLLPTGRRSDAPDELSDQRSVAISGVHKVFRSRGTAVEALRSVDLHIRGGEFVSLLGPSGCGKSTLLRVIGGLVEPDAGIVTVGGLTPNTARRMKRFGLVPQASSLVPWATVDKNVRFLSSLESRRDVGHSALSDDEIDDLIDTVGLSKFRNSYPHELSGGMQQRVSLVRGFALGAPVLLMDEPFAALDEITRSDMRYLLLELWERTGTSVVFVTHSISESVILSDRVVVMAARPGRIAAVEEIGLPRPRTPEMEDAHEFHEHARVLRTHLKEHHS</sequence>
<evidence type="ECO:0000313" key="6">
    <source>
        <dbReference type="Proteomes" id="UP000011863"/>
    </source>
</evidence>
<dbReference type="Gene3D" id="3.40.50.300">
    <property type="entry name" value="P-loop containing nucleotide triphosphate hydrolases"/>
    <property type="match status" value="1"/>
</dbReference>
<dbReference type="PANTHER" id="PTHR42788">
    <property type="entry name" value="TAURINE IMPORT ATP-BINDING PROTEIN-RELATED"/>
    <property type="match status" value="1"/>
</dbReference>
<dbReference type="GO" id="GO:0005524">
    <property type="term" value="F:ATP binding"/>
    <property type="evidence" value="ECO:0007669"/>
    <property type="project" value="UniProtKB-KW"/>
</dbReference>
<dbReference type="InterPro" id="IPR050166">
    <property type="entry name" value="ABC_transporter_ATP-bind"/>
</dbReference>
<dbReference type="InterPro" id="IPR017871">
    <property type="entry name" value="ABC_transporter-like_CS"/>
</dbReference>
<dbReference type="OrthoDB" id="8773773at2"/>
<feature type="domain" description="ABC transporter" evidence="4">
    <location>
        <begin position="22"/>
        <end position="259"/>
    </location>
</feature>
<proteinExistence type="predicted"/>
<keyword evidence="3 5" id="KW-0067">ATP-binding</keyword>
<dbReference type="InterPro" id="IPR027417">
    <property type="entry name" value="P-loop_NTPase"/>
</dbReference>
<dbReference type="GO" id="GO:0016887">
    <property type="term" value="F:ATP hydrolysis activity"/>
    <property type="evidence" value="ECO:0007669"/>
    <property type="project" value="InterPro"/>
</dbReference>
<dbReference type="KEGG" id="aym:YM304_39930"/>
<dbReference type="SUPFAM" id="SSF52540">
    <property type="entry name" value="P-loop containing nucleoside triphosphate hydrolases"/>
    <property type="match status" value="1"/>
</dbReference>
<evidence type="ECO:0000259" key="4">
    <source>
        <dbReference type="PROSITE" id="PS50893"/>
    </source>
</evidence>
<dbReference type="InterPro" id="IPR003439">
    <property type="entry name" value="ABC_transporter-like_ATP-bd"/>
</dbReference>
<keyword evidence="2" id="KW-0547">Nucleotide-binding</keyword>
<dbReference type="Proteomes" id="UP000011863">
    <property type="component" value="Chromosome"/>
</dbReference>
<evidence type="ECO:0000256" key="3">
    <source>
        <dbReference type="ARBA" id="ARBA00022840"/>
    </source>
</evidence>